<name>A0A2R4ME05_9HYPH</name>
<gene>
    <name evidence="2" type="ORF">MXMO3_01716</name>
</gene>
<keyword evidence="1" id="KW-1133">Transmembrane helix</keyword>
<dbReference type="KEGG" id="mmyr:MXMO3_01716"/>
<dbReference type="AlphaFoldDB" id="A0A2R4ME05"/>
<dbReference type="PROSITE" id="PS51257">
    <property type="entry name" value="PROKAR_LIPOPROTEIN"/>
    <property type="match status" value="1"/>
</dbReference>
<sequence length="61" mass="6688">MRNILDSLTSLAILALFLLAYFPGGTIVMGVSCDTDDLAWFDWLFSVILPGYGLIRAIFGC</sequence>
<keyword evidence="1" id="KW-0472">Membrane</keyword>
<evidence type="ECO:0000313" key="3">
    <source>
        <dbReference type="Proteomes" id="UP000258927"/>
    </source>
</evidence>
<dbReference type="EMBL" id="CP021330">
    <property type="protein sequence ID" value="AVX04242.1"/>
    <property type="molecule type" value="Genomic_DNA"/>
</dbReference>
<organism evidence="2 3">
    <name type="scientific">Maritalea myrionectae</name>
    <dbReference type="NCBI Taxonomy" id="454601"/>
    <lineage>
        <taxon>Bacteria</taxon>
        <taxon>Pseudomonadati</taxon>
        <taxon>Pseudomonadota</taxon>
        <taxon>Alphaproteobacteria</taxon>
        <taxon>Hyphomicrobiales</taxon>
        <taxon>Devosiaceae</taxon>
        <taxon>Maritalea</taxon>
    </lineage>
</organism>
<evidence type="ECO:0000313" key="2">
    <source>
        <dbReference type="EMBL" id="AVX04242.1"/>
    </source>
</evidence>
<protein>
    <submittedName>
        <fullName evidence="2">Uncharacterized protein</fullName>
    </submittedName>
</protein>
<proteinExistence type="predicted"/>
<dbReference type="Proteomes" id="UP000258927">
    <property type="component" value="Chromosome"/>
</dbReference>
<keyword evidence="3" id="KW-1185">Reference proteome</keyword>
<accession>A0A2R4ME05</accession>
<evidence type="ECO:0000256" key="1">
    <source>
        <dbReference type="SAM" id="Phobius"/>
    </source>
</evidence>
<reference evidence="2 3" key="1">
    <citation type="submission" date="2017-05" db="EMBL/GenBank/DDBJ databases">
        <title>Genome Analysis of Maritalea myrionectae HL2708#5.</title>
        <authorList>
            <consortium name="Cotde Inc.-PKNU"/>
            <person name="Jang D."/>
            <person name="Oh H.-M."/>
        </authorList>
    </citation>
    <scope>NUCLEOTIDE SEQUENCE [LARGE SCALE GENOMIC DNA]</scope>
    <source>
        <strain evidence="2 3">HL2708#5</strain>
    </source>
</reference>
<keyword evidence="1" id="KW-0812">Transmembrane</keyword>
<feature type="transmembrane region" description="Helical" evidence="1">
    <location>
        <begin position="40"/>
        <end position="59"/>
    </location>
</feature>